<evidence type="ECO:0000313" key="2">
    <source>
        <dbReference type="EMBL" id="KAB2931401.1"/>
    </source>
</evidence>
<gene>
    <name evidence="2" type="ORF">F9K24_13820</name>
</gene>
<dbReference type="InterPro" id="IPR035093">
    <property type="entry name" value="RelE/ParE_toxin_dom_sf"/>
</dbReference>
<protein>
    <submittedName>
        <fullName evidence="2">Type II toxin-antitoxin system mRNA interferase toxin, RelE/StbE family</fullName>
    </submittedName>
</protein>
<proteinExistence type="predicted"/>
<dbReference type="Pfam" id="PF05016">
    <property type="entry name" value="ParE_toxin"/>
    <property type="match status" value="1"/>
</dbReference>
<dbReference type="Proteomes" id="UP000460298">
    <property type="component" value="Unassembled WGS sequence"/>
</dbReference>
<evidence type="ECO:0000313" key="3">
    <source>
        <dbReference type="Proteomes" id="UP000460298"/>
    </source>
</evidence>
<organism evidence="2 3">
    <name type="scientific">Leptonema illini</name>
    <dbReference type="NCBI Taxonomy" id="183"/>
    <lineage>
        <taxon>Bacteria</taxon>
        <taxon>Pseudomonadati</taxon>
        <taxon>Spirochaetota</taxon>
        <taxon>Spirochaetia</taxon>
        <taxon>Leptospirales</taxon>
        <taxon>Leptospiraceae</taxon>
        <taxon>Leptonema</taxon>
    </lineage>
</organism>
<dbReference type="SUPFAM" id="SSF143011">
    <property type="entry name" value="RelE-like"/>
    <property type="match status" value="1"/>
</dbReference>
<dbReference type="PANTHER" id="PTHR38813:SF1">
    <property type="entry name" value="TOXIN RELE1-RELATED"/>
    <property type="match status" value="1"/>
</dbReference>
<keyword evidence="1" id="KW-1277">Toxin-antitoxin system</keyword>
<reference evidence="2 3" key="1">
    <citation type="submission" date="2019-10" db="EMBL/GenBank/DDBJ databases">
        <title>Extracellular Electron Transfer in a Candidatus Methanoperedens spp. Enrichment Culture.</title>
        <authorList>
            <person name="Berger S."/>
            <person name="Rangel Shaw D."/>
            <person name="Berben T."/>
            <person name="In 'T Zandt M."/>
            <person name="Frank J."/>
            <person name="Reimann J."/>
            <person name="Jetten M.S.M."/>
            <person name="Welte C.U."/>
        </authorList>
    </citation>
    <scope>NUCLEOTIDE SEQUENCE [LARGE SCALE GENOMIC DNA]</scope>
    <source>
        <strain evidence="2">SB12</strain>
    </source>
</reference>
<sequence>MEGRDFRHLRKKITESVYPVLAQNPFFGNNIKKLKGEFEGVYRYRIGDYRLFYTIQEKRLVVIAINIEKRKDAYR</sequence>
<dbReference type="AlphaFoldDB" id="A0A833H0H3"/>
<dbReference type="InterPro" id="IPR052747">
    <property type="entry name" value="TA_system_RelE_toxin"/>
</dbReference>
<accession>A0A833H0H3</accession>
<evidence type="ECO:0000256" key="1">
    <source>
        <dbReference type="ARBA" id="ARBA00022649"/>
    </source>
</evidence>
<dbReference type="EMBL" id="WBUI01000014">
    <property type="protein sequence ID" value="KAB2931401.1"/>
    <property type="molecule type" value="Genomic_DNA"/>
</dbReference>
<dbReference type="PANTHER" id="PTHR38813">
    <property type="match status" value="1"/>
</dbReference>
<dbReference type="NCBIfam" id="TIGR02385">
    <property type="entry name" value="RelE_StbE"/>
    <property type="match status" value="1"/>
</dbReference>
<name>A0A833H0H3_9LEPT</name>
<dbReference type="InterPro" id="IPR007712">
    <property type="entry name" value="RelE/ParE_toxin"/>
</dbReference>
<dbReference type="Gene3D" id="3.30.2310.20">
    <property type="entry name" value="RelE-like"/>
    <property type="match status" value="1"/>
</dbReference>
<comment type="caution">
    <text evidence="2">The sequence shown here is derived from an EMBL/GenBank/DDBJ whole genome shotgun (WGS) entry which is preliminary data.</text>
</comment>